<feature type="domain" description="HTH lysR-type" evidence="5">
    <location>
        <begin position="5"/>
        <end position="62"/>
    </location>
</feature>
<dbReference type="GO" id="GO:0003700">
    <property type="term" value="F:DNA-binding transcription factor activity"/>
    <property type="evidence" value="ECO:0007669"/>
    <property type="project" value="InterPro"/>
</dbReference>
<dbReference type="InterPro" id="IPR036388">
    <property type="entry name" value="WH-like_DNA-bd_sf"/>
</dbReference>
<evidence type="ECO:0000256" key="1">
    <source>
        <dbReference type="ARBA" id="ARBA00009437"/>
    </source>
</evidence>
<keyword evidence="7" id="KW-1185">Reference proteome</keyword>
<gene>
    <name evidence="6" type="ORF">FB471_3440</name>
</gene>
<name>A0A542DKQ6_AMYCI</name>
<evidence type="ECO:0000256" key="3">
    <source>
        <dbReference type="ARBA" id="ARBA00023125"/>
    </source>
</evidence>
<comment type="caution">
    <text evidence="6">The sequence shown here is derived from an EMBL/GenBank/DDBJ whole genome shotgun (WGS) entry which is preliminary data.</text>
</comment>
<dbReference type="EMBL" id="VFML01000001">
    <property type="protein sequence ID" value="TQJ03676.1"/>
    <property type="molecule type" value="Genomic_DNA"/>
</dbReference>
<keyword evidence="3 6" id="KW-0238">DNA-binding</keyword>
<protein>
    <submittedName>
        <fullName evidence="6">DNA-binding transcriptional LysR family regulator</fullName>
    </submittedName>
</protein>
<dbReference type="PANTHER" id="PTHR30346">
    <property type="entry name" value="TRANSCRIPTIONAL DUAL REGULATOR HCAR-RELATED"/>
    <property type="match status" value="1"/>
</dbReference>
<dbReference type="PANTHER" id="PTHR30346:SF29">
    <property type="entry name" value="LYSR SUBSTRATE-BINDING"/>
    <property type="match status" value="1"/>
</dbReference>
<dbReference type="SUPFAM" id="SSF53850">
    <property type="entry name" value="Periplasmic binding protein-like II"/>
    <property type="match status" value="1"/>
</dbReference>
<dbReference type="Pfam" id="PF00126">
    <property type="entry name" value="HTH_1"/>
    <property type="match status" value="1"/>
</dbReference>
<comment type="similarity">
    <text evidence="1">Belongs to the LysR transcriptional regulatory family.</text>
</comment>
<dbReference type="FunFam" id="1.10.10.10:FF:000001">
    <property type="entry name" value="LysR family transcriptional regulator"/>
    <property type="match status" value="1"/>
</dbReference>
<dbReference type="SUPFAM" id="SSF46785">
    <property type="entry name" value="Winged helix' DNA-binding domain"/>
    <property type="match status" value="1"/>
</dbReference>
<evidence type="ECO:0000256" key="2">
    <source>
        <dbReference type="ARBA" id="ARBA00023015"/>
    </source>
</evidence>
<organism evidence="6 7">
    <name type="scientific">Amycolatopsis cihanbeyliensis</name>
    <dbReference type="NCBI Taxonomy" id="1128664"/>
    <lineage>
        <taxon>Bacteria</taxon>
        <taxon>Bacillati</taxon>
        <taxon>Actinomycetota</taxon>
        <taxon>Actinomycetes</taxon>
        <taxon>Pseudonocardiales</taxon>
        <taxon>Pseudonocardiaceae</taxon>
        <taxon>Amycolatopsis</taxon>
    </lineage>
</organism>
<dbReference type="Gene3D" id="3.40.190.10">
    <property type="entry name" value="Periplasmic binding protein-like II"/>
    <property type="match status" value="2"/>
</dbReference>
<dbReference type="Proteomes" id="UP000320876">
    <property type="component" value="Unassembled WGS sequence"/>
</dbReference>
<keyword evidence="4" id="KW-0804">Transcription</keyword>
<evidence type="ECO:0000259" key="5">
    <source>
        <dbReference type="PROSITE" id="PS50931"/>
    </source>
</evidence>
<dbReference type="InterPro" id="IPR036390">
    <property type="entry name" value="WH_DNA-bd_sf"/>
</dbReference>
<evidence type="ECO:0000313" key="7">
    <source>
        <dbReference type="Proteomes" id="UP000320876"/>
    </source>
</evidence>
<dbReference type="PROSITE" id="PS50931">
    <property type="entry name" value="HTH_LYSR"/>
    <property type="match status" value="1"/>
</dbReference>
<dbReference type="GO" id="GO:0003677">
    <property type="term" value="F:DNA binding"/>
    <property type="evidence" value="ECO:0007669"/>
    <property type="project" value="UniProtKB-KW"/>
</dbReference>
<dbReference type="InterPro" id="IPR005119">
    <property type="entry name" value="LysR_subst-bd"/>
</dbReference>
<proteinExistence type="inferred from homology"/>
<dbReference type="GO" id="GO:0032993">
    <property type="term" value="C:protein-DNA complex"/>
    <property type="evidence" value="ECO:0007669"/>
    <property type="project" value="TreeGrafter"/>
</dbReference>
<reference evidence="6 7" key="1">
    <citation type="submission" date="2019-06" db="EMBL/GenBank/DDBJ databases">
        <title>Sequencing the genomes of 1000 actinobacteria strains.</title>
        <authorList>
            <person name="Klenk H.-P."/>
        </authorList>
    </citation>
    <scope>NUCLEOTIDE SEQUENCE [LARGE SCALE GENOMIC DNA]</scope>
    <source>
        <strain evidence="6 7">DSM 45679</strain>
    </source>
</reference>
<keyword evidence="2" id="KW-0805">Transcription regulation</keyword>
<dbReference type="AlphaFoldDB" id="A0A542DKQ6"/>
<dbReference type="CDD" id="cd08423">
    <property type="entry name" value="PBP2_LTTR_like_6"/>
    <property type="match status" value="1"/>
</dbReference>
<dbReference type="Gene3D" id="1.10.10.10">
    <property type="entry name" value="Winged helix-like DNA-binding domain superfamily/Winged helix DNA-binding domain"/>
    <property type="match status" value="1"/>
</dbReference>
<dbReference type="Pfam" id="PF03466">
    <property type="entry name" value="LysR_substrate"/>
    <property type="match status" value="1"/>
</dbReference>
<dbReference type="InterPro" id="IPR000847">
    <property type="entry name" value="LysR_HTH_N"/>
</dbReference>
<evidence type="ECO:0000256" key="4">
    <source>
        <dbReference type="ARBA" id="ARBA00023163"/>
    </source>
</evidence>
<sequence>MAYMIDLRRLHVLRAVAYHGTVTAAARSLHLTPSAASQQIRQLGRDLGVVLLERHGRRVRLTPTARTLLSHADAIESRWQRAEAELLHTGAEPAGVLRMAGFPTAVSTLLAPVTAILRDTCPALTVRLREAEPAESFDLLFAGDTDLAVVEATQTGPAVGDRRFDQRSLLDDRYDLLVHREHRFAGRNSVDLAELSEEDWIIGVPDNTCREHTLAACTAAGFSPNIAHEAEQWDVVATLVAHRLGVALTPRLRQLPPDLPVAHLPVTGPTVPSRKFLTCTRRGGRELPAVAAALRELEAYALSRQRSG</sequence>
<accession>A0A542DKQ6</accession>
<evidence type="ECO:0000313" key="6">
    <source>
        <dbReference type="EMBL" id="TQJ03676.1"/>
    </source>
</evidence>